<feature type="domain" description="Glycosyl hydrolase family 13 catalytic" evidence="1">
    <location>
        <begin position="140"/>
        <end position="484"/>
    </location>
</feature>
<dbReference type="SUPFAM" id="SSF51011">
    <property type="entry name" value="Glycosyl hydrolase domain"/>
    <property type="match status" value="1"/>
</dbReference>
<dbReference type="SUPFAM" id="SSF51445">
    <property type="entry name" value="(Trans)glycosidases"/>
    <property type="match status" value="1"/>
</dbReference>
<dbReference type="Proteomes" id="UP000005384">
    <property type="component" value="Unassembled WGS sequence"/>
</dbReference>
<proteinExistence type="predicted"/>
<dbReference type="HOGENOM" id="CLU_011725_2_1_9"/>
<dbReference type="EMBL" id="ADLN01000120">
    <property type="protein sequence ID" value="EHI57337.1"/>
    <property type="molecule type" value="Genomic_DNA"/>
</dbReference>
<dbReference type="Gene3D" id="3.20.20.80">
    <property type="entry name" value="Glycosidases"/>
    <property type="match status" value="2"/>
</dbReference>
<dbReference type="InterPro" id="IPR006047">
    <property type="entry name" value="GH13_cat_dom"/>
</dbReference>
<dbReference type="AlphaFoldDB" id="G5ILR8"/>
<protein>
    <recommendedName>
        <fullName evidence="1">Glycosyl hydrolase family 13 catalytic domain-containing protein</fullName>
    </recommendedName>
</protein>
<dbReference type="InterPro" id="IPR017853">
    <property type="entry name" value="GH"/>
</dbReference>
<organism evidence="2 3">
    <name type="scientific">Hungatella hathewayi WAL-18680</name>
    <dbReference type="NCBI Taxonomy" id="742737"/>
    <lineage>
        <taxon>Bacteria</taxon>
        <taxon>Bacillati</taxon>
        <taxon>Bacillota</taxon>
        <taxon>Clostridia</taxon>
        <taxon>Lachnospirales</taxon>
        <taxon>Lachnospiraceae</taxon>
        <taxon>Hungatella</taxon>
    </lineage>
</organism>
<dbReference type="Gene3D" id="2.60.40.1180">
    <property type="entry name" value="Golgi alpha-mannosidase II"/>
    <property type="match status" value="1"/>
</dbReference>
<dbReference type="SMART" id="SM00642">
    <property type="entry name" value="Aamy"/>
    <property type="match status" value="1"/>
</dbReference>
<dbReference type="GO" id="GO:0005975">
    <property type="term" value="P:carbohydrate metabolic process"/>
    <property type="evidence" value="ECO:0007669"/>
    <property type="project" value="InterPro"/>
</dbReference>
<dbReference type="RefSeq" id="WP_006782434.1">
    <property type="nucleotide sequence ID" value="NZ_CP040506.1"/>
</dbReference>
<dbReference type="OrthoDB" id="9761875at2"/>
<gene>
    <name evidence="2" type="ORF">HMPREF9473_04446</name>
</gene>
<comment type="caution">
    <text evidence="2">The sequence shown here is derived from an EMBL/GenBank/DDBJ whole genome shotgun (WGS) entry which is preliminary data.</text>
</comment>
<dbReference type="PATRIC" id="fig|742737.3.peg.4431"/>
<sequence>METYKILTEDNLIYPMGMTVIGNKIHVSAANEGESCSLALFRKQEQEPFCVIPMSKEQQIGNVWNLTVEMQTAGEDLEYCLEVDGELVPDIYAHSFHGWEQWGRLANVGETLRSPVCQDTFDWEGDKPLCLPFEDSIIYRIHTRGFTKHVSSKVPDKGTFKAIIDKIPYMKELGVTTVELLPVMEFQEVMVPDGVDGNPYGAMEPTGKINYWGYTGGHYFAPKASYSSGREKHPVQEFKQLVKELHKAGMELVIELYFNGKEKPAFVLDVVRFWVREYHLDGIHLVGYAPEELIGRDEYLSRTKLFATSWDGIDGGKYRHLAEYNDGFLVDMRRLLKGDEDQMNQLIFRTRQNPARCGIVNYMAHTNGFTMMDMVSYDMKHNEANGENNQDGNSYNYSWNCGVEGPTRKKKLVELRRKQIRNAILMVMLSQGTPLLLAGDEFGNSKSGNNNSYCQDNEMSWLNWNQLKTNRDIYEFVRYAIGFRKKHPVFHMDQEPRVMDYKACGCPDVSYHGVNTWCPEFENFRRQMGILYCGEYGKRADGTKDDYFFVVYNMHWEPHEFSLPNLPKSRKWYLAMNTDDAAVNGIYPEGEELLLEDQKQYEVPERTILVLIGK</sequence>
<evidence type="ECO:0000313" key="3">
    <source>
        <dbReference type="Proteomes" id="UP000005384"/>
    </source>
</evidence>
<dbReference type="InterPro" id="IPR013780">
    <property type="entry name" value="Glyco_hydro_b"/>
</dbReference>
<accession>G5ILR8</accession>
<keyword evidence="3" id="KW-1185">Reference proteome</keyword>
<dbReference type="InterPro" id="IPR014756">
    <property type="entry name" value="Ig_E-set"/>
</dbReference>
<evidence type="ECO:0000259" key="1">
    <source>
        <dbReference type="SMART" id="SM00642"/>
    </source>
</evidence>
<dbReference type="PANTHER" id="PTHR43002">
    <property type="entry name" value="GLYCOGEN DEBRANCHING ENZYME"/>
    <property type="match status" value="1"/>
</dbReference>
<evidence type="ECO:0000313" key="2">
    <source>
        <dbReference type="EMBL" id="EHI57337.1"/>
    </source>
</evidence>
<name>G5ILR8_9FIRM</name>
<dbReference type="SUPFAM" id="SSF81296">
    <property type="entry name" value="E set domains"/>
    <property type="match status" value="1"/>
</dbReference>
<reference evidence="2 3" key="1">
    <citation type="submission" date="2011-08" db="EMBL/GenBank/DDBJ databases">
        <title>The Genome Sequence of Clostridium hathewayi WAL-18680.</title>
        <authorList>
            <consortium name="The Broad Institute Genome Sequencing Platform"/>
            <person name="Earl A."/>
            <person name="Ward D."/>
            <person name="Feldgarden M."/>
            <person name="Gevers D."/>
            <person name="Finegold S.M."/>
            <person name="Summanen P.H."/>
            <person name="Molitoris D.R."/>
            <person name="Song M."/>
            <person name="Daigneault M."/>
            <person name="Allen-Vercoe E."/>
            <person name="Young S.K."/>
            <person name="Zeng Q."/>
            <person name="Gargeya S."/>
            <person name="Fitzgerald M."/>
            <person name="Haas B."/>
            <person name="Abouelleil A."/>
            <person name="Alvarado L."/>
            <person name="Arachchi H.M."/>
            <person name="Berlin A."/>
            <person name="Brown A."/>
            <person name="Chapman S.B."/>
            <person name="Chen Z."/>
            <person name="Dunbar C."/>
            <person name="Freedman E."/>
            <person name="Gearin G."/>
            <person name="Gellesch M."/>
            <person name="Goldberg J."/>
            <person name="Griggs A."/>
            <person name="Gujja S."/>
            <person name="Heiman D."/>
            <person name="Howarth C."/>
            <person name="Larson L."/>
            <person name="Lui A."/>
            <person name="MacDonald P.J.P."/>
            <person name="Montmayeur A."/>
            <person name="Murphy C."/>
            <person name="Neiman D."/>
            <person name="Pearson M."/>
            <person name="Priest M."/>
            <person name="Roberts A."/>
            <person name="Saif S."/>
            <person name="Shea T."/>
            <person name="Shenoy N."/>
            <person name="Sisk P."/>
            <person name="Stolte C."/>
            <person name="Sykes S."/>
            <person name="Wortman J."/>
            <person name="Nusbaum C."/>
            <person name="Birren B."/>
        </authorList>
    </citation>
    <scope>NUCLEOTIDE SEQUENCE [LARGE SCALE GENOMIC DNA]</scope>
    <source>
        <strain evidence="2 3">WAL-18680</strain>
    </source>
</reference>